<evidence type="ECO:0000313" key="2">
    <source>
        <dbReference type="EMBL" id="MVT11008.1"/>
    </source>
</evidence>
<sequence>METACGRLTRYTSGKRRARQHIDIIVTFVLIAMRSVILLLIICAMSSRTAQAQMMHYPDKAFEMAQATGKDVMLVFSGSDWCIPCIQFNKKILSDSSFLRFAGDHLVLLEADFPQRKKIEAALRNQYDSLAAIFNPKGAFPQVVLLSPEKKLRAYVPTRQQTPDGFINTLKQLLQ</sequence>
<keyword evidence="1" id="KW-1133">Transmembrane helix</keyword>
<dbReference type="Gene3D" id="3.40.30.10">
    <property type="entry name" value="Glutaredoxin"/>
    <property type="match status" value="1"/>
</dbReference>
<keyword evidence="1" id="KW-0812">Transmembrane</keyword>
<reference evidence="2 3" key="1">
    <citation type="submission" date="2019-12" db="EMBL/GenBank/DDBJ databases">
        <title>Chitinophaga sp. strain ysch24 (GDMCC 1.1355), whole genome shotgun sequence.</title>
        <authorList>
            <person name="Zhang X."/>
        </authorList>
    </citation>
    <scope>NUCLEOTIDE SEQUENCE [LARGE SCALE GENOMIC DNA]</scope>
    <source>
        <strain evidence="3">ysch24</strain>
    </source>
</reference>
<feature type="transmembrane region" description="Helical" evidence="1">
    <location>
        <begin position="21"/>
        <end position="42"/>
    </location>
</feature>
<proteinExistence type="predicted"/>
<dbReference type="SUPFAM" id="SSF52833">
    <property type="entry name" value="Thioredoxin-like"/>
    <property type="match status" value="1"/>
</dbReference>
<dbReference type="Pfam" id="PF13899">
    <property type="entry name" value="Thioredoxin_7"/>
    <property type="match status" value="1"/>
</dbReference>
<dbReference type="InterPro" id="IPR036249">
    <property type="entry name" value="Thioredoxin-like_sf"/>
</dbReference>
<evidence type="ECO:0000256" key="1">
    <source>
        <dbReference type="SAM" id="Phobius"/>
    </source>
</evidence>
<dbReference type="Proteomes" id="UP000461730">
    <property type="component" value="Unassembled WGS sequence"/>
</dbReference>
<dbReference type="AlphaFoldDB" id="A0A7K1U9N5"/>
<dbReference type="EMBL" id="WRXN01000011">
    <property type="protein sequence ID" value="MVT11008.1"/>
    <property type="molecule type" value="Genomic_DNA"/>
</dbReference>
<keyword evidence="1" id="KW-0472">Membrane</keyword>
<gene>
    <name evidence="2" type="ORF">GO493_22260</name>
</gene>
<accession>A0A7K1U9N5</accession>
<comment type="caution">
    <text evidence="2">The sequence shown here is derived from an EMBL/GenBank/DDBJ whole genome shotgun (WGS) entry which is preliminary data.</text>
</comment>
<dbReference type="RefSeq" id="WP_157308434.1">
    <property type="nucleotide sequence ID" value="NZ_WRXN01000011.1"/>
</dbReference>
<protein>
    <submittedName>
        <fullName evidence="2">DUF255 domain-containing protein</fullName>
    </submittedName>
</protein>
<organism evidence="2 3">
    <name type="scientific">Chitinophaga tropicalis</name>
    <dbReference type="NCBI Taxonomy" id="2683588"/>
    <lineage>
        <taxon>Bacteria</taxon>
        <taxon>Pseudomonadati</taxon>
        <taxon>Bacteroidota</taxon>
        <taxon>Chitinophagia</taxon>
        <taxon>Chitinophagales</taxon>
        <taxon>Chitinophagaceae</taxon>
        <taxon>Chitinophaga</taxon>
    </lineage>
</organism>
<evidence type="ECO:0000313" key="3">
    <source>
        <dbReference type="Proteomes" id="UP000461730"/>
    </source>
</evidence>
<name>A0A7K1U9N5_9BACT</name>
<keyword evidence="3" id="KW-1185">Reference proteome</keyword>